<evidence type="ECO:0000313" key="15">
    <source>
        <dbReference type="Proteomes" id="UP000046947"/>
    </source>
</evidence>
<evidence type="ECO:0000313" key="3">
    <source>
        <dbReference type="EMBL" id="CKR39854.1"/>
    </source>
</evidence>
<evidence type="ECO:0000313" key="20">
    <source>
        <dbReference type="Proteomes" id="UP000189452"/>
    </source>
</evidence>
<dbReference type="Proteomes" id="UP000048289">
    <property type="component" value="Unassembled WGS sequence"/>
</dbReference>
<dbReference type="Proteomes" id="UP000038802">
    <property type="component" value="Unassembled WGS sequence"/>
</dbReference>
<dbReference type="EMBL" id="QTBD01000235">
    <property type="protein sequence ID" value="REQ47662.1"/>
    <property type="molecule type" value="Genomic_DNA"/>
</dbReference>
<reference evidence="11" key="6">
    <citation type="submission" date="2018-07" db="EMBL/GenBank/DDBJ databases">
        <authorList>
            <person name="Shah S."/>
            <person name="Brown T."/>
            <person name="Auld S."/>
            <person name="Bratton K."/>
            <person name="Narechania A."/>
            <person name="Mathema B."/>
            <person name="Gandhi N."/>
        </authorList>
    </citation>
    <scope>NUCLEOTIDE SEQUENCE</scope>
    <source>
        <strain evidence="11">32301_S10</strain>
    </source>
</reference>
<dbReference type="EMBL" id="CSAD01000055">
    <property type="protein sequence ID" value="COU92947.1"/>
    <property type="molecule type" value="Genomic_DNA"/>
</dbReference>
<proteinExistence type="predicted"/>
<evidence type="ECO:0000313" key="1">
    <source>
        <dbReference type="EMBL" id="CFE39013.1"/>
    </source>
</evidence>
<name>A0A045INF9_MYCTX</name>
<evidence type="ECO:0000313" key="19">
    <source>
        <dbReference type="Proteomes" id="UP000050164"/>
    </source>
</evidence>
<evidence type="ECO:0000313" key="10">
    <source>
        <dbReference type="EMBL" id="OMH60294.1"/>
    </source>
</evidence>
<dbReference type="EMBL" id="CFOH01000732">
    <property type="protein sequence ID" value="CFE67560.1"/>
    <property type="molecule type" value="Genomic_DNA"/>
</dbReference>
<evidence type="ECO:0000313" key="12">
    <source>
        <dbReference type="Proteomes" id="UP000038802"/>
    </source>
</evidence>
<dbReference type="AlphaFoldDB" id="A0A045INF9"/>
<reference evidence="10 20" key="3">
    <citation type="submission" date="2016-04" db="EMBL/GenBank/DDBJ databases">
        <authorList>
            <person name="Bigi M."/>
            <person name="Bigi F."/>
            <person name="Soria M.A."/>
        </authorList>
    </citation>
    <scope>NUCLEOTIDE SEQUENCE [LARGE SCALE GENOMIC DNA]</scope>
    <source>
        <strain evidence="10 20">6548</strain>
    </source>
</reference>
<dbReference type="EMBL" id="LWDQ01000001">
    <property type="protein sequence ID" value="OMH60294.1"/>
    <property type="molecule type" value="Genomic_DNA"/>
</dbReference>
<dbReference type="EMBL" id="CHKL01000115">
    <property type="protein sequence ID" value="COW06194.1"/>
    <property type="molecule type" value="Genomic_DNA"/>
</dbReference>
<reference evidence="9 22" key="7">
    <citation type="submission" date="2021-03" db="EMBL/GenBank/DDBJ databases">
        <title>Whole Genome Sequencing of Mycobacterium tuberculosis clinical isolates from Arunachal Pradesh, India.</title>
        <authorList>
            <person name="Singh S."/>
            <person name="Mudliar S.R."/>
            <person name="Kulsum U."/>
            <person name="Rufai S.B."/>
            <person name="Singh P.K."/>
            <person name="Umpo M."/>
            <person name="Nyori M."/>
        </authorList>
    </citation>
    <scope>NUCLEOTIDE SEQUENCE [LARGE SCALE GENOMIC DNA]</scope>
    <source>
        <strain evidence="9 22">OMICS/BPL/0142/20/SP</strain>
    </source>
</reference>
<dbReference type="Proteomes" id="UP000045842">
    <property type="component" value="Unassembled WGS sequence"/>
</dbReference>
<dbReference type="EMBL" id="JAGIZI010000035">
    <property type="protein sequence ID" value="MBP0684963.1"/>
    <property type="molecule type" value="Genomic_DNA"/>
</dbReference>
<organism evidence="10 20">
    <name type="scientific">Mycobacterium tuberculosis</name>
    <dbReference type="NCBI Taxonomy" id="1773"/>
    <lineage>
        <taxon>Bacteria</taxon>
        <taxon>Bacillati</taxon>
        <taxon>Actinomycetota</taxon>
        <taxon>Actinomycetes</taxon>
        <taxon>Mycobacteriales</taxon>
        <taxon>Mycobacteriaceae</taxon>
        <taxon>Mycobacterium</taxon>
        <taxon>Mycobacterium tuberculosis complex</taxon>
    </lineage>
</organism>
<accession>A0A045INF9</accession>
<dbReference type="Proteomes" id="UP000039217">
    <property type="component" value="Unassembled WGS sequence"/>
</dbReference>
<evidence type="ECO:0000313" key="17">
    <source>
        <dbReference type="Proteomes" id="UP000048600"/>
    </source>
</evidence>
<dbReference type="STRING" id="1806.RN08_2603"/>
<dbReference type="EMBL" id="CSAE01000353">
    <property type="protein sequence ID" value="COW15530.1"/>
    <property type="molecule type" value="Genomic_DNA"/>
</dbReference>
<evidence type="ECO:0000313" key="11">
    <source>
        <dbReference type="EMBL" id="REQ47662.1"/>
    </source>
</evidence>
<evidence type="ECO:0000313" key="5">
    <source>
        <dbReference type="EMBL" id="CNV96133.1"/>
    </source>
</evidence>
<evidence type="ECO:0000313" key="9">
    <source>
        <dbReference type="EMBL" id="MBP0684963.1"/>
    </source>
</evidence>
<evidence type="ECO:0000313" key="7">
    <source>
        <dbReference type="EMBL" id="COW06194.1"/>
    </source>
</evidence>
<dbReference type="EMBL" id="CFOE01000137">
    <property type="protein sequence ID" value="CFE39013.1"/>
    <property type="molecule type" value="Genomic_DNA"/>
</dbReference>
<dbReference type="Proteomes" id="UP000048948">
    <property type="component" value="Unassembled WGS sequence"/>
</dbReference>
<evidence type="ECO:0000313" key="22">
    <source>
        <dbReference type="Proteomes" id="UP000671119"/>
    </source>
</evidence>
<reference evidence="11 21" key="4">
    <citation type="journal article" date="2017" name="N. Engl. J. Med.">
        <title>Transmission of Extensively Drug-Resistant Tuberculosis in South Africa.</title>
        <authorList>
            <person name="Shah N.S."/>
            <person name="Auld S.C."/>
            <person name="Brust J.C."/>
            <person name="Mathema B."/>
            <person name="Ismail N."/>
            <person name="Moodley P."/>
            <person name="Mlisana K."/>
            <person name="Allana S."/>
            <person name="Campbell A."/>
            <person name="Mthiyane T."/>
            <person name="Morris N."/>
            <person name="Mpangase P."/>
            <person name="van der Meulen H."/>
            <person name="Omar S.V."/>
            <person name="Brown T.S."/>
            <person name="Narechania A."/>
            <person name="Shaskina E."/>
            <person name="Kapwata T."/>
            <person name="Kreiswirth B."/>
            <person name="Gandhi N.R."/>
        </authorList>
    </citation>
    <scope>NUCLEOTIDE SEQUENCE [LARGE SCALE GENOMIC DNA]</scope>
    <source>
        <strain evidence="11 21">32301_S10</strain>
    </source>
</reference>
<evidence type="ECO:0000313" key="16">
    <source>
        <dbReference type="Proteomes" id="UP000048289"/>
    </source>
</evidence>
<dbReference type="EMBL" id="CNGE01000396">
    <property type="protein sequence ID" value="CKS66334.1"/>
    <property type="molecule type" value="Genomic_DNA"/>
</dbReference>
<reference evidence="12 13" key="1">
    <citation type="submission" date="2015-03" db="EMBL/GenBank/DDBJ databases">
        <authorList>
            <consortium name="Pathogen Informatics"/>
        </authorList>
    </citation>
    <scope>NUCLEOTIDE SEQUENCE [LARGE SCALE GENOMIC DNA]</scope>
    <source>
        <strain evidence="4 18">Bir 172</strain>
        <strain evidence="3 19">Bir 185</strain>
        <strain evidence="5 13">D00501624</strain>
        <strain evidence="6 14">G09801536</strain>
        <strain evidence="1 16">G09901357</strain>
        <strain evidence="2 15">H09601792</strain>
        <strain evidence="12">K00500041</strain>
        <strain evidence="7 17">P00601463</strain>
    </source>
</reference>
<dbReference type="EMBL" id="CNFT01000232">
    <property type="protein sequence ID" value="CKR39854.1"/>
    <property type="molecule type" value="Genomic_DNA"/>
</dbReference>
<dbReference type="Proteomes" id="UP000050164">
    <property type="component" value="Unassembled WGS sequence"/>
</dbReference>
<dbReference type="GeneID" id="45426333"/>
<dbReference type="Proteomes" id="UP000048600">
    <property type="component" value="Unassembled WGS sequence"/>
</dbReference>
<evidence type="ECO:0000313" key="14">
    <source>
        <dbReference type="Proteomes" id="UP000045842"/>
    </source>
</evidence>
<dbReference type="Proteomes" id="UP000256381">
    <property type="component" value="Unassembled WGS sequence"/>
</dbReference>
<dbReference type="Proteomes" id="UP000671119">
    <property type="component" value="Unassembled WGS sequence"/>
</dbReference>
<dbReference type="Proteomes" id="UP000189452">
    <property type="component" value="Chromosome"/>
</dbReference>
<dbReference type="Proteomes" id="UP000046947">
    <property type="component" value="Unassembled WGS sequence"/>
</dbReference>
<evidence type="ECO:0000313" key="21">
    <source>
        <dbReference type="Proteomes" id="UP000256381"/>
    </source>
</evidence>
<evidence type="ECO:0000313" key="6">
    <source>
        <dbReference type="EMBL" id="COU92947.1"/>
    </source>
</evidence>
<dbReference type="PATRIC" id="fig|1773.206.peg.88"/>
<evidence type="ECO:0000313" key="2">
    <source>
        <dbReference type="EMBL" id="CFE67560.1"/>
    </source>
</evidence>
<reference evidence="8" key="2">
    <citation type="submission" date="2015-03" db="EMBL/GenBank/DDBJ databases">
        <authorList>
            <person name="Murphy D."/>
        </authorList>
    </citation>
    <scope>NUCLEOTIDE SEQUENCE [LARGE SCALE GENOMIC DNA]</scope>
    <source>
        <strain evidence="8">K00500041</strain>
    </source>
</reference>
<protein>
    <submittedName>
        <fullName evidence="10">Uncharacterized protein</fullName>
    </submittedName>
</protein>
<dbReference type="OMA" id="EPANDEW"/>
<sequence>MLLPLGPPLPPDAVVAKRAESGMLGGLSVPLSWGVAVPPDDYDHWAPAPEDGADVDVQAAEGADAEAAAMDEWDEWQAWNEWVAENAEPRFEVPRSSSSVIPHSPAAG</sequence>
<dbReference type="RefSeq" id="WP_003412119.1">
    <property type="nucleotide sequence ID" value="NZ_AP017901.1"/>
</dbReference>
<reference evidence="10 20" key="5">
    <citation type="submission" date="2017-02" db="EMBL/GenBank/DDBJ databases">
        <title>Protein polymorphisms may explain contrasting epidemiological fitness of two variants of a multidrug-resistant Mycobacterium tuberculosis strain.</title>
        <authorList>
            <person name="Bigi M.M."/>
            <person name="Lopez B."/>
            <person name="Blanco F.C."/>
            <person name="Sasiain M.C."/>
            <person name="De La Barrera S."/>
            <person name="Ritacco V."/>
            <person name="Bigi F."/>
            <person name="Soria M.A."/>
        </authorList>
    </citation>
    <scope>NUCLEOTIDE SEQUENCE [LARGE SCALE GENOMIC DNA]</scope>
    <source>
        <strain evidence="10 20">6548</strain>
    </source>
</reference>
<gene>
    <name evidence="10" type="ORF">A4S10_02469</name>
    <name evidence="11" type="ORF">DSJ38_21535</name>
    <name evidence="5" type="ORF">ERS007661_03342</name>
    <name evidence="6" type="ORF">ERS007679_00658</name>
    <name evidence="1" type="ORF">ERS007681_01384</name>
    <name evidence="2" type="ORF">ERS007688_03411</name>
    <name evidence="8" type="ORF">ERS007703_02906</name>
    <name evidence="7" type="ORF">ERS007741_01356</name>
    <name evidence="4" type="ORF">ERS027646_02254</name>
    <name evidence="3" type="ORF">ERS027659_01313</name>
    <name evidence="9" type="ORF">J8J21_17985</name>
</gene>
<evidence type="ECO:0000313" key="13">
    <source>
        <dbReference type="Proteomes" id="UP000039217"/>
    </source>
</evidence>
<evidence type="ECO:0000313" key="8">
    <source>
        <dbReference type="EMBL" id="COW15530.1"/>
    </source>
</evidence>
<evidence type="ECO:0000313" key="18">
    <source>
        <dbReference type="Proteomes" id="UP000048948"/>
    </source>
</evidence>
<dbReference type="EMBL" id="CQQC01001453">
    <property type="protein sequence ID" value="CNV96133.1"/>
    <property type="molecule type" value="Genomic_DNA"/>
</dbReference>
<evidence type="ECO:0000313" key="4">
    <source>
        <dbReference type="EMBL" id="CKS66334.1"/>
    </source>
</evidence>